<organism evidence="1">
    <name type="scientific">uncultured Pleomorphomonas sp</name>
    <dbReference type="NCBI Taxonomy" id="442121"/>
    <lineage>
        <taxon>Bacteria</taxon>
        <taxon>Pseudomonadati</taxon>
        <taxon>Pseudomonadota</taxon>
        <taxon>Alphaproteobacteria</taxon>
        <taxon>Hyphomicrobiales</taxon>
        <taxon>Pleomorphomonadaceae</taxon>
        <taxon>Pleomorphomonas</taxon>
        <taxon>environmental samples</taxon>
    </lineage>
</organism>
<reference evidence="1" key="1">
    <citation type="submission" date="2016-08" db="EMBL/GenBank/DDBJ databases">
        <authorList>
            <person name="Seilhamer J.J."/>
        </authorList>
    </citation>
    <scope>NUCLEOTIDE SEQUENCE</scope>
    <source>
        <strain evidence="1">86</strain>
    </source>
</reference>
<dbReference type="AlphaFoldDB" id="A0A212LK55"/>
<gene>
    <name evidence="1" type="ORF">KL86PLE_60243</name>
</gene>
<dbReference type="InterPro" id="IPR007553">
    <property type="entry name" value="2-thiour_desulf"/>
</dbReference>
<accession>A0A212LK55</accession>
<proteinExistence type="predicted"/>
<dbReference type="PANTHER" id="PTHR30087">
    <property type="entry name" value="INNER MEMBRANE PROTEIN"/>
    <property type="match status" value="1"/>
</dbReference>
<name>A0A212LK55_9HYPH</name>
<dbReference type="PANTHER" id="PTHR30087:SF1">
    <property type="entry name" value="HYPOTHETICAL CYTOSOLIC PROTEIN"/>
    <property type="match status" value="1"/>
</dbReference>
<dbReference type="Pfam" id="PF04463">
    <property type="entry name" value="2-thiour_desulf"/>
    <property type="match status" value="1"/>
</dbReference>
<dbReference type="EMBL" id="FMJD01000010">
    <property type="protein sequence ID" value="SCM77928.1"/>
    <property type="molecule type" value="Genomic_DNA"/>
</dbReference>
<protein>
    <submittedName>
        <fullName evidence="1">Uncharacterized protein</fullName>
    </submittedName>
</protein>
<sequence length="175" mass="18057">MPPVVPMDRILISACLIGRPVRYDGAGKLLADPRLDRWQAEGRLVPLCPELLGGLPVPRPPAEIVGGSGADVLAGRARVMTATGEDVTAAFVAGAEAALDLARSGGCAYALLIDRSPSCGSLDIYDGSFSRRRIGGAGVTAALLAAHGLSVFADREIDGLAEAVEIGRRREPDAG</sequence>
<evidence type="ECO:0000313" key="1">
    <source>
        <dbReference type="EMBL" id="SCM77928.1"/>
    </source>
</evidence>